<organismHost>
    <name type="scientific">Spodoptera frugiperda</name>
    <name type="common">Fall armyworm</name>
    <dbReference type="NCBI Taxonomy" id="7108"/>
</organismHost>
<dbReference type="KEGG" id="vg:4306177"/>
<keyword evidence="1" id="KW-0472">Membrane</keyword>
<sequence length="123" mass="13770">MSTCRFTLLSINQAESAFSMAITEFGIDFAFRTLFTFSDIPTTVADVNFIYIDITTPPPLSSLQFSTPTDFIVPSYSSSAIRVSVMYGAYAVIVLMTAYIVVYPFSVEHIQILDERRRNVVAQ</sequence>
<accession>Q0E591</accession>
<feature type="transmembrane region" description="Helical" evidence="1">
    <location>
        <begin position="87"/>
        <end position="107"/>
    </location>
</feature>
<reference evidence="2 3" key="1">
    <citation type="journal article" date="2006" name="J. Virol.">
        <title>Genomic sequence of Spodoptera frugiperda Ascovirus 1a, an enveloped, double-stranded DNA insect virus that manipulates apoptosis for viral reproduction.</title>
        <authorList>
            <person name="Bideshi D.K."/>
            <person name="Demattei M.V."/>
            <person name="Rouleux-Bonnin F."/>
            <person name="Stasiak K."/>
            <person name="Tan Y."/>
            <person name="Bigot S."/>
            <person name="Bigot Y."/>
            <person name="Federici B.A."/>
        </authorList>
    </citation>
    <scope>NUCLEOTIDE SEQUENCE [LARGE SCALE GENOMIC DNA]</scope>
    <source>
        <strain evidence="3">SvAV-1a</strain>
    </source>
</reference>
<keyword evidence="1" id="KW-1133">Transmembrane helix</keyword>
<dbReference type="EMBL" id="AM398843">
    <property type="protein sequence ID" value="CAL44610.1"/>
    <property type="molecule type" value="Genomic_DNA"/>
</dbReference>
<keyword evidence="3" id="KW-1185">Reference proteome</keyword>
<evidence type="ECO:0000313" key="3">
    <source>
        <dbReference type="Proteomes" id="UP000008030"/>
    </source>
</evidence>
<evidence type="ECO:0000256" key="1">
    <source>
        <dbReference type="SAM" id="Phobius"/>
    </source>
</evidence>
<organism evidence="2 3">
    <name type="scientific">Spodoptera frugiperda ascovirus 1a</name>
    <name type="common">SfAV-1a</name>
    <dbReference type="NCBI Taxonomy" id="113370"/>
    <lineage>
        <taxon>Viruses</taxon>
        <taxon>Varidnaviria</taxon>
        <taxon>Bamfordvirae</taxon>
        <taxon>Nucleocytoviricota</taxon>
        <taxon>Megaviricetes</taxon>
        <taxon>Pimascovirales</taxon>
        <taxon>Pimascovirales incertae sedis</taxon>
        <taxon>Ascoviridae</taxon>
        <taxon>Ascovirus</taxon>
        <taxon>Ascovirus sfav1a</taxon>
    </lineage>
</organism>
<keyword evidence="1" id="KW-0812">Transmembrane</keyword>
<evidence type="ECO:0000313" key="2">
    <source>
        <dbReference type="EMBL" id="CAL44610.1"/>
    </source>
</evidence>
<proteinExistence type="predicted"/>
<name>Q0E591_SFAVA</name>
<dbReference type="RefSeq" id="YP_762365.1">
    <property type="nucleotide sequence ID" value="NC_008361.1"/>
</dbReference>
<protein>
    <submittedName>
        <fullName evidence="2">13.8 kDa</fullName>
    </submittedName>
</protein>
<dbReference type="Proteomes" id="UP000008030">
    <property type="component" value="Segment"/>
</dbReference>
<dbReference type="GeneID" id="4306177"/>
<gene>
    <name evidence="2" type="primary">ORF010</name>
</gene>